<accession>A0A6A6IXH7</accession>
<dbReference type="PANTHER" id="PTHR10907">
    <property type="entry name" value="REGUCALCIN"/>
    <property type="match status" value="1"/>
</dbReference>
<feature type="domain" description="SMP-30/Gluconolactonase/LRE-like region" evidence="5">
    <location>
        <begin position="74"/>
        <end position="332"/>
    </location>
</feature>
<feature type="compositionally biased region" description="Polar residues" evidence="4">
    <location>
        <begin position="23"/>
        <end position="45"/>
    </location>
</feature>
<evidence type="ECO:0000259" key="5">
    <source>
        <dbReference type="Pfam" id="PF08450"/>
    </source>
</evidence>
<organism evidence="6 7">
    <name type="scientific">Trematosphaeria pertusa</name>
    <dbReference type="NCBI Taxonomy" id="390896"/>
    <lineage>
        <taxon>Eukaryota</taxon>
        <taxon>Fungi</taxon>
        <taxon>Dikarya</taxon>
        <taxon>Ascomycota</taxon>
        <taxon>Pezizomycotina</taxon>
        <taxon>Dothideomycetes</taxon>
        <taxon>Pleosporomycetidae</taxon>
        <taxon>Pleosporales</taxon>
        <taxon>Massarineae</taxon>
        <taxon>Trematosphaeriaceae</taxon>
        <taxon>Trematosphaeria</taxon>
    </lineage>
</organism>
<evidence type="ECO:0000313" key="7">
    <source>
        <dbReference type="Proteomes" id="UP000800094"/>
    </source>
</evidence>
<dbReference type="GO" id="GO:0004341">
    <property type="term" value="F:gluconolactonase activity"/>
    <property type="evidence" value="ECO:0007669"/>
    <property type="project" value="TreeGrafter"/>
</dbReference>
<feature type="active site" description="Proton donor/acceptor" evidence="2">
    <location>
        <position position="277"/>
    </location>
</feature>
<comment type="cofactor">
    <cofactor evidence="3">
        <name>Zn(2+)</name>
        <dbReference type="ChEBI" id="CHEBI:29105"/>
    </cofactor>
    <text evidence="3">Binds 1 divalent metal cation per subunit.</text>
</comment>
<sequence>MGATLSKLWGSFKAAFFGGGGRSHNNTANGQPKDTENGLPTSNTPAKPPTPLPDMGGVKKYEITEPWIKLNCSLGEAPFWEEKTNSLRFLDVEKCRLHHVDLNAGPSSHKVIKEWDISIGCTADIEGNDSEFIFGGKYGYGICNRATGEYRWIKKVWSEEEVAAGKPDLMRGNDGAVDSQGRFWVGFMFDPLKCDMNSEGAVFRLNPDLSLDRPLSNITIPNGTTWNKDDNTMFFADSPFKTIYQFDYDPQTGDVTNKRPFFVMPEDNRYGEGAVPDGHCIDEEGYMWTALHGGGHVLRISPQGEIVAEIKVPTQQPTCPCFCGDDLVITSAGGTSGPDGKGVDEFAGSVFKINVGVRGLKRFRFKGGAAIEGGKVDGQIVGE</sequence>
<keyword evidence="7" id="KW-1185">Reference proteome</keyword>
<evidence type="ECO:0000256" key="3">
    <source>
        <dbReference type="PIRSR" id="PIRSR605511-2"/>
    </source>
</evidence>
<name>A0A6A6IXH7_9PLEO</name>
<dbReference type="RefSeq" id="XP_033690098.1">
    <property type="nucleotide sequence ID" value="XM_033827938.1"/>
</dbReference>
<dbReference type="PRINTS" id="PR01790">
    <property type="entry name" value="SMP30FAMILY"/>
</dbReference>
<feature type="region of interest" description="Disordered" evidence="4">
    <location>
        <begin position="20"/>
        <end position="56"/>
    </location>
</feature>
<feature type="binding site" evidence="3">
    <location>
        <position position="171"/>
    </location>
    <ligand>
        <name>substrate</name>
    </ligand>
</feature>
<gene>
    <name evidence="6" type="ORF">BU26DRAFT_514889</name>
</gene>
<dbReference type="GeneID" id="54581268"/>
<feature type="binding site" evidence="3">
    <location>
        <position position="76"/>
    </location>
    <ligand>
        <name>a divalent metal cation</name>
        <dbReference type="ChEBI" id="CHEBI:60240"/>
    </ligand>
</feature>
<comment type="similarity">
    <text evidence="1">Belongs to the SMP-30/CGR1 family.</text>
</comment>
<dbReference type="Gene3D" id="2.120.10.30">
    <property type="entry name" value="TolB, C-terminal domain"/>
    <property type="match status" value="1"/>
</dbReference>
<keyword evidence="3" id="KW-0862">Zinc</keyword>
<evidence type="ECO:0000256" key="4">
    <source>
        <dbReference type="SAM" id="MobiDB-lite"/>
    </source>
</evidence>
<proteinExistence type="inferred from homology"/>
<feature type="binding site" evidence="3">
    <location>
        <position position="222"/>
    </location>
    <ligand>
        <name>a divalent metal cation</name>
        <dbReference type="ChEBI" id="CHEBI:60240"/>
    </ligand>
</feature>
<dbReference type="InterPro" id="IPR013658">
    <property type="entry name" value="SGL"/>
</dbReference>
<dbReference type="Pfam" id="PF08450">
    <property type="entry name" value="SGL"/>
    <property type="match status" value="1"/>
</dbReference>
<protein>
    <submittedName>
        <fullName evidence="6">SGL-domain-containing protein</fullName>
    </submittedName>
</protein>
<feature type="binding site" evidence="3">
    <location>
        <position position="173"/>
    </location>
    <ligand>
        <name>substrate</name>
    </ligand>
</feature>
<dbReference type="OrthoDB" id="423498at2759"/>
<dbReference type="Proteomes" id="UP000800094">
    <property type="component" value="Unassembled WGS sequence"/>
</dbReference>
<evidence type="ECO:0000256" key="2">
    <source>
        <dbReference type="PIRSR" id="PIRSR605511-1"/>
    </source>
</evidence>
<reference evidence="6" key="1">
    <citation type="journal article" date="2020" name="Stud. Mycol.">
        <title>101 Dothideomycetes genomes: a test case for predicting lifestyles and emergence of pathogens.</title>
        <authorList>
            <person name="Haridas S."/>
            <person name="Albert R."/>
            <person name="Binder M."/>
            <person name="Bloem J."/>
            <person name="Labutti K."/>
            <person name="Salamov A."/>
            <person name="Andreopoulos B."/>
            <person name="Baker S."/>
            <person name="Barry K."/>
            <person name="Bills G."/>
            <person name="Bluhm B."/>
            <person name="Cannon C."/>
            <person name="Castanera R."/>
            <person name="Culley D."/>
            <person name="Daum C."/>
            <person name="Ezra D."/>
            <person name="Gonzalez J."/>
            <person name="Henrissat B."/>
            <person name="Kuo A."/>
            <person name="Liang C."/>
            <person name="Lipzen A."/>
            <person name="Lutzoni F."/>
            <person name="Magnuson J."/>
            <person name="Mondo S."/>
            <person name="Nolan M."/>
            <person name="Ohm R."/>
            <person name="Pangilinan J."/>
            <person name="Park H.-J."/>
            <person name="Ramirez L."/>
            <person name="Alfaro M."/>
            <person name="Sun H."/>
            <person name="Tritt A."/>
            <person name="Yoshinaga Y."/>
            <person name="Zwiers L.-H."/>
            <person name="Turgeon B."/>
            <person name="Goodwin S."/>
            <person name="Spatafora J."/>
            <person name="Crous P."/>
            <person name="Grigoriev I."/>
        </authorList>
    </citation>
    <scope>NUCLEOTIDE SEQUENCE</scope>
    <source>
        <strain evidence="6">CBS 122368</strain>
    </source>
</reference>
<dbReference type="AlphaFoldDB" id="A0A6A6IXH7"/>
<dbReference type="EMBL" id="ML987190">
    <property type="protein sequence ID" value="KAF2255094.1"/>
    <property type="molecule type" value="Genomic_DNA"/>
</dbReference>
<evidence type="ECO:0000256" key="1">
    <source>
        <dbReference type="ARBA" id="ARBA00008853"/>
    </source>
</evidence>
<dbReference type="InterPro" id="IPR005511">
    <property type="entry name" value="SMP-30"/>
</dbReference>
<feature type="binding site" evidence="3">
    <location>
        <position position="277"/>
    </location>
    <ligand>
        <name>a divalent metal cation</name>
        <dbReference type="ChEBI" id="CHEBI:60240"/>
    </ligand>
</feature>
<dbReference type="InterPro" id="IPR011042">
    <property type="entry name" value="6-blade_b-propeller_TolB-like"/>
</dbReference>
<dbReference type="GO" id="GO:0005509">
    <property type="term" value="F:calcium ion binding"/>
    <property type="evidence" value="ECO:0007669"/>
    <property type="project" value="TreeGrafter"/>
</dbReference>
<keyword evidence="3" id="KW-0479">Metal-binding</keyword>
<dbReference type="PANTHER" id="PTHR10907:SF47">
    <property type="entry name" value="REGUCALCIN"/>
    <property type="match status" value="1"/>
</dbReference>
<dbReference type="SUPFAM" id="SSF63829">
    <property type="entry name" value="Calcium-dependent phosphotriesterase"/>
    <property type="match status" value="1"/>
</dbReference>
<evidence type="ECO:0000313" key="6">
    <source>
        <dbReference type="EMBL" id="KAF2255094.1"/>
    </source>
</evidence>